<name>A0ABQ9YIK1_9EUKA</name>
<sequence>MDLLATLKFQPALDASLEAKAIKFLKSVTQKGRQPADAFLGTLASSSDESMPDFVRCIAVLISSASQAITAAAMDLLYTLIDWCSVKIRLALVKADLIPELIISLNPLSLSFIEAVNIHTYLMHSITHSLYLATPDGLRELRIKDGTELQAVHKTVLKQVLIPSEKYIWHLCVNRYSIVNGDQSENFLRILSRILAICPYYLPAMDFVLNMPVLLMITSCLTFFENEHSIFCFLYFMINAQRDYNQKWGDQRHMWKTVHKMLRMEGFEDVIKEKLRNDKNGNEGGWIVDESIEWNNLLGMNLPKRE</sequence>
<organism evidence="1 2">
    <name type="scientific">Blattamonas nauphoetae</name>
    <dbReference type="NCBI Taxonomy" id="2049346"/>
    <lineage>
        <taxon>Eukaryota</taxon>
        <taxon>Metamonada</taxon>
        <taxon>Preaxostyla</taxon>
        <taxon>Oxymonadida</taxon>
        <taxon>Blattamonas</taxon>
    </lineage>
</organism>
<dbReference type="Proteomes" id="UP001281761">
    <property type="component" value="Unassembled WGS sequence"/>
</dbReference>
<evidence type="ECO:0000313" key="2">
    <source>
        <dbReference type="Proteomes" id="UP001281761"/>
    </source>
</evidence>
<keyword evidence="2" id="KW-1185">Reference proteome</keyword>
<evidence type="ECO:0000313" key="1">
    <source>
        <dbReference type="EMBL" id="KAK2963587.1"/>
    </source>
</evidence>
<reference evidence="1 2" key="1">
    <citation type="journal article" date="2022" name="bioRxiv">
        <title>Genomics of Preaxostyla Flagellates Illuminates Evolutionary Transitions and the Path Towards Mitochondrial Loss.</title>
        <authorList>
            <person name="Novak L.V.F."/>
            <person name="Treitli S.C."/>
            <person name="Pyrih J."/>
            <person name="Halakuc P."/>
            <person name="Pipaliya S.V."/>
            <person name="Vacek V."/>
            <person name="Brzon O."/>
            <person name="Soukal P."/>
            <person name="Eme L."/>
            <person name="Dacks J.B."/>
            <person name="Karnkowska A."/>
            <person name="Elias M."/>
            <person name="Hampl V."/>
        </authorList>
    </citation>
    <scope>NUCLEOTIDE SEQUENCE [LARGE SCALE GENOMIC DNA]</scope>
    <source>
        <strain evidence="1">NAU3</strain>
        <tissue evidence="1">Gut</tissue>
    </source>
</reference>
<accession>A0ABQ9YIK1</accession>
<dbReference type="EMBL" id="JARBJD010000006">
    <property type="protein sequence ID" value="KAK2963587.1"/>
    <property type="molecule type" value="Genomic_DNA"/>
</dbReference>
<gene>
    <name evidence="1" type="ORF">BLNAU_1630</name>
</gene>
<comment type="caution">
    <text evidence="1">The sequence shown here is derived from an EMBL/GenBank/DDBJ whole genome shotgun (WGS) entry which is preliminary data.</text>
</comment>
<proteinExistence type="predicted"/>
<protein>
    <submittedName>
        <fullName evidence="1">Uncharacterized protein</fullName>
    </submittedName>
</protein>